<accession>A0A0A7EGE7</accession>
<dbReference type="STRING" id="1348114.OM33_08040"/>
<dbReference type="Proteomes" id="UP000030341">
    <property type="component" value="Chromosome 1"/>
</dbReference>
<name>A0A0A7EGE7_9GAMM</name>
<gene>
    <name evidence="1" type="ORF">OM33_08040</name>
</gene>
<dbReference type="AlphaFoldDB" id="A0A0A7EGE7"/>
<dbReference type="HOGENOM" id="CLU_2318055_0_0_6"/>
<dbReference type="OrthoDB" id="6296564at2"/>
<evidence type="ECO:0000313" key="2">
    <source>
        <dbReference type="Proteomes" id="UP000030341"/>
    </source>
</evidence>
<dbReference type="KEGG" id="pseo:OM33_08040"/>
<keyword evidence="2" id="KW-1185">Reference proteome</keyword>
<dbReference type="RefSeq" id="WP_038640694.1">
    <property type="nucleotide sequence ID" value="NZ_CP009888.1"/>
</dbReference>
<dbReference type="EMBL" id="CP009888">
    <property type="protein sequence ID" value="AIY65111.1"/>
    <property type="molecule type" value="Genomic_DNA"/>
</dbReference>
<sequence>MSAFWNYRVIECPSEEGTLFQVHVVEYNINGKAVNWSETAEGSFGTTLEGLSQDLERQKQALDKPVLTVKRLARGYELIEVESGELASSPVPEALQEQN</sequence>
<organism evidence="1 2">
    <name type="scientific">Pseudoalteromonas piratica</name>
    <dbReference type="NCBI Taxonomy" id="1348114"/>
    <lineage>
        <taxon>Bacteria</taxon>
        <taxon>Pseudomonadati</taxon>
        <taxon>Pseudomonadota</taxon>
        <taxon>Gammaproteobacteria</taxon>
        <taxon>Alteromonadales</taxon>
        <taxon>Pseudoalteromonadaceae</taxon>
        <taxon>Pseudoalteromonas</taxon>
    </lineage>
</organism>
<evidence type="ECO:0000313" key="1">
    <source>
        <dbReference type="EMBL" id="AIY65111.1"/>
    </source>
</evidence>
<reference evidence="1 2" key="1">
    <citation type="submission" date="2014-11" db="EMBL/GenBank/DDBJ databases">
        <title>Complete Genome Sequence of Pseudoalteromonas sp. Strain OCN003 Isolated from Kaneohe Bay, Oahu, Hawaii.</title>
        <authorList>
            <person name="Beurmann S."/>
            <person name="Videau P."/>
            <person name="Ushijima B."/>
            <person name="Smith A.M."/>
            <person name="Aeby G.S."/>
            <person name="Callahan S.M."/>
            <person name="Belcaid M."/>
        </authorList>
    </citation>
    <scope>NUCLEOTIDE SEQUENCE [LARGE SCALE GENOMIC DNA]</scope>
    <source>
        <strain evidence="1 2">OCN003</strain>
    </source>
</reference>
<proteinExistence type="predicted"/>
<dbReference type="eggNOG" id="ENOG5032QT0">
    <property type="taxonomic scope" value="Bacteria"/>
</dbReference>
<protein>
    <submittedName>
        <fullName evidence="1">Uncharacterized protein</fullName>
    </submittedName>
</protein>